<evidence type="ECO:0000256" key="1">
    <source>
        <dbReference type="SAM" id="MobiDB-lite"/>
    </source>
</evidence>
<keyword evidence="2" id="KW-0732">Signal</keyword>
<feature type="compositionally biased region" description="Basic and acidic residues" evidence="1">
    <location>
        <begin position="65"/>
        <end position="76"/>
    </location>
</feature>
<dbReference type="Proteomes" id="UP000499080">
    <property type="component" value="Unassembled WGS sequence"/>
</dbReference>
<feature type="compositionally biased region" description="Basic and acidic residues" evidence="1">
    <location>
        <begin position="41"/>
        <end position="58"/>
    </location>
</feature>
<sequence length="150" mass="17091">MKILLLISCVSVYLSLVISKNEADIDSQVLNISLPQTVMRKTESNDTMSERSASDKHPSVGNYTEDTRIDEKEESDYHSDKLAVDTAVKRNRDIRRKKRCVIRIKSRNRKKLEENIPEELGAETIIGKNVKFLELLNTTMMKIPGAVIDL</sequence>
<name>A0A4Y2X306_ARAVE</name>
<organism evidence="3 4">
    <name type="scientific">Araneus ventricosus</name>
    <name type="common">Orbweaver spider</name>
    <name type="synonym">Epeira ventricosa</name>
    <dbReference type="NCBI Taxonomy" id="182803"/>
    <lineage>
        <taxon>Eukaryota</taxon>
        <taxon>Metazoa</taxon>
        <taxon>Ecdysozoa</taxon>
        <taxon>Arthropoda</taxon>
        <taxon>Chelicerata</taxon>
        <taxon>Arachnida</taxon>
        <taxon>Araneae</taxon>
        <taxon>Araneomorphae</taxon>
        <taxon>Entelegynae</taxon>
        <taxon>Araneoidea</taxon>
        <taxon>Araneidae</taxon>
        <taxon>Araneus</taxon>
    </lineage>
</organism>
<feature type="signal peptide" evidence="2">
    <location>
        <begin position="1"/>
        <end position="19"/>
    </location>
</feature>
<accession>A0A4Y2X306</accession>
<dbReference type="AlphaFoldDB" id="A0A4Y2X306"/>
<keyword evidence="4" id="KW-1185">Reference proteome</keyword>
<evidence type="ECO:0000313" key="3">
    <source>
        <dbReference type="EMBL" id="GBO43558.1"/>
    </source>
</evidence>
<reference evidence="3 4" key="1">
    <citation type="journal article" date="2019" name="Sci. Rep.">
        <title>Orb-weaving spider Araneus ventricosus genome elucidates the spidroin gene catalogue.</title>
        <authorList>
            <person name="Kono N."/>
            <person name="Nakamura H."/>
            <person name="Ohtoshi R."/>
            <person name="Moran D.A.P."/>
            <person name="Shinohara A."/>
            <person name="Yoshida Y."/>
            <person name="Fujiwara M."/>
            <person name="Mori M."/>
            <person name="Tomita M."/>
            <person name="Arakawa K."/>
        </authorList>
    </citation>
    <scope>NUCLEOTIDE SEQUENCE [LARGE SCALE GENOMIC DNA]</scope>
</reference>
<feature type="region of interest" description="Disordered" evidence="1">
    <location>
        <begin position="41"/>
        <end position="76"/>
    </location>
</feature>
<feature type="chain" id="PRO_5021383216" evidence="2">
    <location>
        <begin position="20"/>
        <end position="150"/>
    </location>
</feature>
<evidence type="ECO:0000313" key="4">
    <source>
        <dbReference type="Proteomes" id="UP000499080"/>
    </source>
</evidence>
<protein>
    <submittedName>
        <fullName evidence="3">Uncharacterized protein</fullName>
    </submittedName>
</protein>
<comment type="caution">
    <text evidence="3">The sequence shown here is derived from an EMBL/GenBank/DDBJ whole genome shotgun (WGS) entry which is preliminary data.</text>
</comment>
<evidence type="ECO:0000256" key="2">
    <source>
        <dbReference type="SAM" id="SignalP"/>
    </source>
</evidence>
<dbReference type="EMBL" id="BGPR01070033">
    <property type="protein sequence ID" value="GBO43558.1"/>
    <property type="molecule type" value="Genomic_DNA"/>
</dbReference>
<gene>
    <name evidence="3" type="ORF">AVEN_53595_1</name>
</gene>
<proteinExistence type="predicted"/>